<dbReference type="EMBL" id="CP011801">
    <property type="protein sequence ID" value="ALA58452.1"/>
    <property type="molecule type" value="Genomic_DNA"/>
</dbReference>
<evidence type="ECO:0000313" key="2">
    <source>
        <dbReference type="Proteomes" id="UP000069205"/>
    </source>
</evidence>
<accession>A0A0K2GCY8</accession>
<dbReference type="Proteomes" id="UP000069205">
    <property type="component" value="Chromosome"/>
</dbReference>
<evidence type="ECO:0008006" key="3">
    <source>
        <dbReference type="Google" id="ProtNLM"/>
    </source>
</evidence>
<evidence type="ECO:0000313" key="1">
    <source>
        <dbReference type="EMBL" id="ALA58452.1"/>
    </source>
</evidence>
<sequence length="140" mass="15804">MKPVVQLDRTGCGIASAAAIAGISYGRAKAAAAALGISIDDDRLWSDTAYVRQLLGQLGRRVDSVPRPFRSWDTLPGCALLAIKWHRQGTRAAWHWVVYVREDGRRYVLDSKRALKSHVRRDFGRMRPKWYLAVMPRGSR</sequence>
<keyword evidence="2" id="KW-1185">Reference proteome</keyword>
<protein>
    <recommendedName>
        <fullName evidence="3">Peptidase C39 domain-containing protein</fullName>
    </recommendedName>
</protein>
<proteinExistence type="predicted"/>
<dbReference type="STRING" id="42253.NITMOv2_2035"/>
<dbReference type="AlphaFoldDB" id="A0A0K2GCY8"/>
<gene>
    <name evidence="1" type="ORF">NITMOv2_2035</name>
</gene>
<organism evidence="1 2">
    <name type="scientific">Nitrospira moscoviensis</name>
    <dbReference type="NCBI Taxonomy" id="42253"/>
    <lineage>
        <taxon>Bacteria</taxon>
        <taxon>Pseudomonadati</taxon>
        <taxon>Nitrospirota</taxon>
        <taxon>Nitrospiria</taxon>
        <taxon>Nitrospirales</taxon>
        <taxon>Nitrospiraceae</taxon>
        <taxon>Nitrospira</taxon>
    </lineage>
</organism>
<dbReference type="RefSeq" id="WP_053379619.1">
    <property type="nucleotide sequence ID" value="NZ_CP011801.1"/>
</dbReference>
<dbReference type="OrthoDB" id="9789822at2"/>
<name>A0A0K2GCY8_NITMO</name>
<dbReference type="PATRIC" id="fig|42253.5.peg.2007"/>
<dbReference type="KEGG" id="nmv:NITMOv2_2035"/>
<reference evidence="1 2" key="1">
    <citation type="journal article" date="2015" name="Proc. Natl. Acad. Sci. U.S.A.">
        <title>Expanded metabolic versatility of ubiquitous nitrite-oxidizing bacteria from the genus Nitrospira.</title>
        <authorList>
            <person name="Koch H."/>
            <person name="Lucker S."/>
            <person name="Albertsen M."/>
            <person name="Kitzinger K."/>
            <person name="Herbold C."/>
            <person name="Spieck E."/>
            <person name="Nielsen P.H."/>
            <person name="Wagner M."/>
            <person name="Daims H."/>
        </authorList>
    </citation>
    <scope>NUCLEOTIDE SEQUENCE [LARGE SCALE GENOMIC DNA]</scope>
    <source>
        <strain evidence="1 2">NSP M-1</strain>
    </source>
</reference>